<keyword evidence="3" id="KW-1185">Reference proteome</keyword>
<dbReference type="PANTHER" id="PTHR22696:SF1">
    <property type="entry name" value="E3 UBIQUITIN-PROTEIN LIGASE RNF26"/>
    <property type="match status" value="1"/>
</dbReference>
<dbReference type="AlphaFoldDB" id="A0A9W8I9Y8"/>
<evidence type="ECO:0000313" key="2">
    <source>
        <dbReference type="EMBL" id="KAJ2851540.1"/>
    </source>
</evidence>
<gene>
    <name evidence="2" type="ORF">IWW36_001024</name>
</gene>
<organism evidence="2 3">
    <name type="scientific">Coemansia brasiliensis</name>
    <dbReference type="NCBI Taxonomy" id="2650707"/>
    <lineage>
        <taxon>Eukaryota</taxon>
        <taxon>Fungi</taxon>
        <taxon>Fungi incertae sedis</taxon>
        <taxon>Zoopagomycota</taxon>
        <taxon>Kickxellomycotina</taxon>
        <taxon>Kickxellomycetes</taxon>
        <taxon>Kickxellales</taxon>
        <taxon>Kickxellaceae</taxon>
        <taxon>Coemansia</taxon>
    </lineage>
</organism>
<dbReference type="GO" id="GO:0061630">
    <property type="term" value="F:ubiquitin protein ligase activity"/>
    <property type="evidence" value="ECO:0007669"/>
    <property type="project" value="TreeGrafter"/>
</dbReference>
<dbReference type="Proteomes" id="UP001139887">
    <property type="component" value="Unassembled WGS sequence"/>
</dbReference>
<dbReference type="EMBL" id="JANBUW010000011">
    <property type="protein sequence ID" value="KAJ2851540.1"/>
    <property type="molecule type" value="Genomic_DNA"/>
</dbReference>
<dbReference type="PANTHER" id="PTHR22696">
    <property type="entry name" value="E3 UBIQUITIN-PROTEIN LIGASE RNF26"/>
    <property type="match status" value="1"/>
</dbReference>
<feature type="transmembrane region" description="Helical" evidence="1">
    <location>
        <begin position="117"/>
        <end position="140"/>
    </location>
</feature>
<dbReference type="OrthoDB" id="66726at2759"/>
<evidence type="ECO:0000313" key="3">
    <source>
        <dbReference type="Proteomes" id="UP001139887"/>
    </source>
</evidence>
<feature type="transmembrane region" description="Helical" evidence="1">
    <location>
        <begin position="77"/>
        <end position="96"/>
    </location>
</feature>
<evidence type="ECO:0000256" key="1">
    <source>
        <dbReference type="SAM" id="Phobius"/>
    </source>
</evidence>
<keyword evidence="1" id="KW-1133">Transmembrane helix</keyword>
<evidence type="ECO:0008006" key="4">
    <source>
        <dbReference type="Google" id="ProtNLM"/>
    </source>
</evidence>
<dbReference type="Gene3D" id="3.30.40.10">
    <property type="entry name" value="Zinc/RING finger domain, C3HC4 (zinc finger)"/>
    <property type="match status" value="1"/>
</dbReference>
<feature type="transmembrane region" description="Helical" evidence="1">
    <location>
        <begin position="287"/>
        <end position="310"/>
    </location>
</feature>
<keyword evidence="1" id="KW-0472">Membrane</keyword>
<reference evidence="2" key="1">
    <citation type="submission" date="2022-07" db="EMBL/GenBank/DDBJ databases">
        <title>Phylogenomic reconstructions and comparative analyses of Kickxellomycotina fungi.</title>
        <authorList>
            <person name="Reynolds N.K."/>
            <person name="Stajich J.E."/>
            <person name="Barry K."/>
            <person name="Grigoriev I.V."/>
            <person name="Crous P."/>
            <person name="Smith M.E."/>
        </authorList>
    </citation>
    <scope>NUCLEOTIDE SEQUENCE</scope>
    <source>
        <strain evidence="2">NRRL 1566</strain>
    </source>
</reference>
<dbReference type="GO" id="GO:0006511">
    <property type="term" value="P:ubiquitin-dependent protein catabolic process"/>
    <property type="evidence" value="ECO:0007669"/>
    <property type="project" value="TreeGrafter"/>
</dbReference>
<proteinExistence type="predicted"/>
<feature type="transmembrane region" description="Helical" evidence="1">
    <location>
        <begin position="228"/>
        <end position="246"/>
    </location>
</feature>
<name>A0A9W8I9Y8_9FUNG</name>
<protein>
    <recommendedName>
        <fullName evidence="4">RING-type domain-containing protein</fullName>
    </recommendedName>
</protein>
<dbReference type="Pfam" id="PF13920">
    <property type="entry name" value="zf-C3HC4_3"/>
    <property type="match status" value="1"/>
</dbReference>
<dbReference type="InterPro" id="IPR013083">
    <property type="entry name" value="Znf_RING/FYVE/PHD"/>
</dbReference>
<dbReference type="GO" id="GO:0016567">
    <property type="term" value="P:protein ubiquitination"/>
    <property type="evidence" value="ECO:0007669"/>
    <property type="project" value="TreeGrafter"/>
</dbReference>
<sequence length="737" mass="80823">MESIHGSQDVWQQLQEFRFSESLIWMLEYAVGLPSKLMAKTEDSNSVNNAQPAENLSGKRGSAGDATYTVVPESVQILGLFGSRFFLFALLIGFIISRIHVLVHRQRIRALGAAARVALYLPVLVLVMRALAIECVALDAQPTHGEQRWMQDAVAALASVARKWGIANTTAHKALWTSFASACIFDCIDVFVARLEGSPCAPYEYIGALIERTSLYYFYGGSVRIQELAILILLEKLLLGTVLLVLPNGWRWRLIPTGATNLLTLHHCIFCLRSPSAPHAIYPFVQILSMGLLIVSLTIVVVTVTVYSLARIVDRVGIARNPPSQQRAVALYDRNGVFQGTTDDDDIDGNNNDGLLELASDVAMPFMPDLRRDFSVEILDLAGTCLQQCSNQIRATGLARSCGAIRLPRTTALDEYVDQVLNTTDGSSMCWREFPGRTEPSRSGLSVFIEDEPSVLDHIPTSSADIAHLLRDTRASSVRKLSLGMWALVAALGHYALERKMGPLDPGASSSEQRANKPGRLNVSGRAYAGHKAGSIEDFLNDDSNDESDYDYICAASDTSDASDEELESEGLVGETAELVSDILCGRNSEQPGDRLAATVTFMAHSLVDRSAGGSNMMTRSMYAQQMSRISDPEVSFLGVLSGMYQSEPVAIAAPFARDETESLAQLIQSRRSVQPHEDETRSLCVVCWTNVRTVMLRPCRCLCLCNDCRAALVVRSFDHCPCCRRTVAGYSRVYPV</sequence>
<accession>A0A9W8I9Y8</accession>
<keyword evidence="1" id="KW-0812">Transmembrane</keyword>
<comment type="caution">
    <text evidence="2">The sequence shown here is derived from an EMBL/GenBank/DDBJ whole genome shotgun (WGS) entry which is preliminary data.</text>
</comment>